<dbReference type="PROSITE" id="PS51404">
    <property type="entry name" value="DYP_PEROXIDASE"/>
    <property type="match status" value="1"/>
</dbReference>
<dbReference type="Pfam" id="PF20628">
    <property type="entry name" value="Dyp_perox_C"/>
    <property type="match status" value="1"/>
</dbReference>
<keyword evidence="5" id="KW-0732">Signal</keyword>
<organism evidence="11 12">
    <name type="scientific">Streptomyces scopuliridis RB72</name>
    <dbReference type="NCBI Taxonomy" id="1440053"/>
    <lineage>
        <taxon>Bacteria</taxon>
        <taxon>Bacillati</taxon>
        <taxon>Actinomycetota</taxon>
        <taxon>Actinomycetes</taxon>
        <taxon>Kitasatosporales</taxon>
        <taxon>Streptomycetaceae</taxon>
        <taxon>Streptomyces</taxon>
    </lineage>
</organism>
<evidence type="ECO:0000259" key="9">
    <source>
        <dbReference type="Pfam" id="PF04261"/>
    </source>
</evidence>
<dbReference type="Pfam" id="PF04261">
    <property type="entry name" value="Dyp_perox_N"/>
    <property type="match status" value="1"/>
</dbReference>
<name>A0A2T7TA15_9ACTN</name>
<evidence type="ECO:0000313" key="12">
    <source>
        <dbReference type="Proteomes" id="UP000245992"/>
    </source>
</evidence>
<evidence type="ECO:0000256" key="5">
    <source>
        <dbReference type="ARBA" id="ARBA00022729"/>
    </source>
</evidence>
<dbReference type="InterPro" id="IPR006311">
    <property type="entry name" value="TAT_signal"/>
</dbReference>
<evidence type="ECO:0000256" key="2">
    <source>
        <dbReference type="ARBA" id="ARBA00022559"/>
    </source>
</evidence>
<keyword evidence="2" id="KW-0575">Peroxidase</keyword>
<comment type="caution">
    <text evidence="11">The sequence shown here is derived from an EMBL/GenBank/DDBJ whole genome shotgun (WGS) entry which is preliminary data.</text>
</comment>
<evidence type="ECO:0000256" key="7">
    <source>
        <dbReference type="ARBA" id="ARBA00023004"/>
    </source>
</evidence>
<dbReference type="InterPro" id="IPR006314">
    <property type="entry name" value="Dyp_peroxidase"/>
</dbReference>
<keyword evidence="12" id="KW-1185">Reference proteome</keyword>
<protein>
    <recommendedName>
        <fullName evidence="13">Deferrochelatase/peroxidase</fullName>
    </recommendedName>
</protein>
<dbReference type="GO" id="GO:0005829">
    <property type="term" value="C:cytosol"/>
    <property type="evidence" value="ECO:0007669"/>
    <property type="project" value="TreeGrafter"/>
</dbReference>
<dbReference type="GO" id="GO:0004601">
    <property type="term" value="F:peroxidase activity"/>
    <property type="evidence" value="ECO:0007669"/>
    <property type="project" value="UniProtKB-KW"/>
</dbReference>
<dbReference type="PROSITE" id="PS51318">
    <property type="entry name" value="TAT"/>
    <property type="match status" value="1"/>
</dbReference>
<keyword evidence="4" id="KW-0479">Metal-binding</keyword>
<dbReference type="STRING" id="1440053.GCA_000718095_01203"/>
<evidence type="ECO:0000256" key="4">
    <source>
        <dbReference type="ARBA" id="ARBA00022723"/>
    </source>
</evidence>
<comment type="similarity">
    <text evidence="8">Belongs to the DyP-type peroxidase family.</text>
</comment>
<evidence type="ECO:0000256" key="3">
    <source>
        <dbReference type="ARBA" id="ARBA00022617"/>
    </source>
</evidence>
<dbReference type="OrthoDB" id="9781066at2"/>
<evidence type="ECO:0000259" key="10">
    <source>
        <dbReference type="Pfam" id="PF20628"/>
    </source>
</evidence>
<evidence type="ECO:0000256" key="8">
    <source>
        <dbReference type="ARBA" id="ARBA00025737"/>
    </source>
</evidence>
<dbReference type="Proteomes" id="UP000245992">
    <property type="component" value="Unassembled WGS sequence"/>
</dbReference>
<evidence type="ECO:0000256" key="6">
    <source>
        <dbReference type="ARBA" id="ARBA00023002"/>
    </source>
</evidence>
<feature type="domain" description="Dyp-type peroxidase N-terminal" evidence="9">
    <location>
        <begin position="77"/>
        <end position="227"/>
    </location>
</feature>
<keyword evidence="7" id="KW-0408">Iron</keyword>
<accession>A0A2T7TA15</accession>
<dbReference type="RefSeq" id="WP_051745552.1">
    <property type="nucleotide sequence ID" value="NZ_AZSP01000125.1"/>
</dbReference>
<dbReference type="SUPFAM" id="SSF54909">
    <property type="entry name" value="Dimeric alpha+beta barrel"/>
    <property type="match status" value="1"/>
</dbReference>
<dbReference type="NCBIfam" id="TIGR01413">
    <property type="entry name" value="Dyp_perox_fam"/>
    <property type="match status" value="1"/>
</dbReference>
<evidence type="ECO:0000256" key="1">
    <source>
        <dbReference type="ARBA" id="ARBA00001970"/>
    </source>
</evidence>
<dbReference type="GO" id="GO:0020037">
    <property type="term" value="F:heme binding"/>
    <property type="evidence" value="ECO:0007669"/>
    <property type="project" value="InterPro"/>
</dbReference>
<gene>
    <name evidence="11" type="ORF">Y717_07770</name>
</gene>
<dbReference type="EMBL" id="AZSP01000125">
    <property type="protein sequence ID" value="PVE11931.1"/>
    <property type="molecule type" value="Genomic_DNA"/>
</dbReference>
<keyword evidence="6" id="KW-0560">Oxidoreductase</keyword>
<dbReference type="InterPro" id="IPR011008">
    <property type="entry name" value="Dimeric_a/b-barrel"/>
</dbReference>
<dbReference type="InterPro" id="IPR048328">
    <property type="entry name" value="Dyp_perox_C"/>
</dbReference>
<reference evidence="11 12" key="1">
    <citation type="submission" date="2013-12" db="EMBL/GenBank/DDBJ databases">
        <title>Annotated genome of Streptomyces scopuliridis.</title>
        <authorList>
            <person name="Olson J.B."/>
        </authorList>
    </citation>
    <scope>NUCLEOTIDE SEQUENCE [LARGE SCALE GENOMIC DNA]</scope>
    <source>
        <strain evidence="11 12">RB72</strain>
    </source>
</reference>
<evidence type="ECO:0000313" key="11">
    <source>
        <dbReference type="EMBL" id="PVE11931.1"/>
    </source>
</evidence>
<feature type="domain" description="Dyp-type peroxidase C-terminal" evidence="10">
    <location>
        <begin position="238"/>
        <end position="424"/>
    </location>
</feature>
<dbReference type="InterPro" id="IPR048327">
    <property type="entry name" value="Dyp_perox_N"/>
</dbReference>
<keyword evidence="3" id="KW-0349">Heme</keyword>
<dbReference type="AlphaFoldDB" id="A0A2T7TA15"/>
<dbReference type="PANTHER" id="PTHR30521:SF4">
    <property type="entry name" value="DEFERROCHELATASE"/>
    <property type="match status" value="1"/>
</dbReference>
<dbReference type="GO" id="GO:0046872">
    <property type="term" value="F:metal ion binding"/>
    <property type="evidence" value="ECO:0007669"/>
    <property type="project" value="UniProtKB-KW"/>
</dbReference>
<comment type="cofactor">
    <cofactor evidence="1">
        <name>heme b</name>
        <dbReference type="ChEBI" id="CHEBI:60344"/>
    </cofactor>
</comment>
<sequence>MTDNTPPGPEGGPFGGECPAGLFARRSFLRTTVAAGLAGTASVSLLDGATAPAHGAGLDAGKAAERAKPIPFHGEHQAGIATLPQRDATFVSFDVTASGREALTDLFRTLTTRARFLTQGGTPPKTSPDAPPSDTGILGPEVVPDDLTVTLALGASFFDDRFGLAARKPVQLVTMTPFAHDDLDPALSQGDLMLQVCATNRDTTVYALLDLLAHTSGAMKPRWRIDGTRNPPRPVGVPRDWFGFKDGISNPDVTNATQLNQEVWVQPRTDEPAWAAGGTYQVLRIVHFRIEKWQQVPLAEQERIFGRRKVSGAPMYAQDPNASDLFDPIYTNDPQGLITPLDSHVRLANPQTPETAATSTILRRSYDYDRSPDVRGGLDLGHAFCCFQRELNTYIAMQTRLEGEALVPYISPRGGGYFFAVPGVRDDKDYYARELLA</sequence>
<dbReference type="PANTHER" id="PTHR30521">
    <property type="entry name" value="DEFERROCHELATASE/PEROXIDASE"/>
    <property type="match status" value="1"/>
</dbReference>
<proteinExistence type="inferred from homology"/>
<evidence type="ECO:0008006" key="13">
    <source>
        <dbReference type="Google" id="ProtNLM"/>
    </source>
</evidence>